<protein>
    <submittedName>
        <fullName evidence="2">Uncharacterized protein</fullName>
    </submittedName>
</protein>
<evidence type="ECO:0000256" key="1">
    <source>
        <dbReference type="SAM" id="Phobius"/>
    </source>
</evidence>
<keyword evidence="1" id="KW-1133">Transmembrane helix</keyword>
<name>A0A5J5EYQ3_9PEZI</name>
<dbReference type="InParanoid" id="A0A5J5EYQ3"/>
<feature type="non-terminal residue" evidence="2">
    <location>
        <position position="1"/>
    </location>
</feature>
<keyword evidence="3" id="KW-1185">Reference proteome</keyword>
<keyword evidence="1" id="KW-0812">Transmembrane</keyword>
<keyword evidence="1" id="KW-0472">Membrane</keyword>
<dbReference type="AlphaFoldDB" id="A0A5J5EYQ3"/>
<evidence type="ECO:0000313" key="2">
    <source>
        <dbReference type="EMBL" id="KAA8908198.1"/>
    </source>
</evidence>
<comment type="caution">
    <text evidence="2">The sequence shown here is derived from an EMBL/GenBank/DDBJ whole genome shotgun (WGS) entry which is preliminary data.</text>
</comment>
<dbReference type="EMBL" id="VXIS01000070">
    <property type="protein sequence ID" value="KAA8908198.1"/>
    <property type="molecule type" value="Genomic_DNA"/>
</dbReference>
<feature type="transmembrane region" description="Helical" evidence="1">
    <location>
        <begin position="123"/>
        <end position="141"/>
    </location>
</feature>
<evidence type="ECO:0000313" key="3">
    <source>
        <dbReference type="Proteomes" id="UP000326924"/>
    </source>
</evidence>
<proteinExistence type="predicted"/>
<dbReference type="Proteomes" id="UP000326924">
    <property type="component" value="Unassembled WGS sequence"/>
</dbReference>
<sequence length="144" mass="15233">MLALANIDRRTMALTTAFFMFLLLLLLHAQRTTSTPNRFFSVTCANHYAPCPDYEGSCCPQGQTCFADGSCGSQADMRCLESQGESPCGIGTAAGCCARGARCDAFGRCIAVRNAGNGRKAELRFAAVVVLAVVVGVWHLGSGE</sequence>
<accession>A0A5J5EYQ3</accession>
<organism evidence="2 3">
    <name type="scientific">Sphaerosporella brunnea</name>
    <dbReference type="NCBI Taxonomy" id="1250544"/>
    <lineage>
        <taxon>Eukaryota</taxon>
        <taxon>Fungi</taxon>
        <taxon>Dikarya</taxon>
        <taxon>Ascomycota</taxon>
        <taxon>Pezizomycotina</taxon>
        <taxon>Pezizomycetes</taxon>
        <taxon>Pezizales</taxon>
        <taxon>Pyronemataceae</taxon>
        <taxon>Sphaerosporella</taxon>
    </lineage>
</organism>
<reference evidence="2 3" key="1">
    <citation type="submission" date="2019-09" db="EMBL/GenBank/DDBJ databases">
        <title>Draft genome of the ectomycorrhizal ascomycete Sphaerosporella brunnea.</title>
        <authorList>
            <consortium name="DOE Joint Genome Institute"/>
            <person name="Benucci G.M."/>
            <person name="Marozzi G."/>
            <person name="Antonielli L."/>
            <person name="Sanchez S."/>
            <person name="Marco P."/>
            <person name="Wang X."/>
            <person name="Falini L.B."/>
            <person name="Barry K."/>
            <person name="Haridas S."/>
            <person name="Lipzen A."/>
            <person name="Labutti K."/>
            <person name="Grigoriev I.V."/>
            <person name="Murat C."/>
            <person name="Martin F."/>
            <person name="Albertini E."/>
            <person name="Donnini D."/>
            <person name="Bonito G."/>
        </authorList>
    </citation>
    <scope>NUCLEOTIDE SEQUENCE [LARGE SCALE GENOMIC DNA]</scope>
    <source>
        <strain evidence="2 3">Sb_GMNB300</strain>
    </source>
</reference>
<gene>
    <name evidence="2" type="ORF">FN846DRAFT_945745</name>
</gene>
<feature type="transmembrane region" description="Helical" evidence="1">
    <location>
        <begin position="12"/>
        <end position="29"/>
    </location>
</feature>